<dbReference type="HOGENOM" id="CLU_1667616_0_0_6"/>
<dbReference type="PATRIC" id="fig|80854.5.peg.111"/>
<protein>
    <submittedName>
        <fullName evidence="1">Putative orphan protein</fullName>
    </submittedName>
</protein>
<evidence type="ECO:0000313" key="2">
    <source>
        <dbReference type="Proteomes" id="UP000183794"/>
    </source>
</evidence>
<dbReference type="OrthoDB" id="6079871at2"/>
<organism evidence="1 2">
    <name type="scientific">Moritella viscosa</name>
    <dbReference type="NCBI Taxonomy" id="80854"/>
    <lineage>
        <taxon>Bacteria</taxon>
        <taxon>Pseudomonadati</taxon>
        <taxon>Pseudomonadota</taxon>
        <taxon>Gammaproteobacteria</taxon>
        <taxon>Alteromonadales</taxon>
        <taxon>Moritellaceae</taxon>
        <taxon>Moritella</taxon>
    </lineage>
</organism>
<gene>
    <name evidence="1" type="ORF">NVI5450_2901</name>
</gene>
<dbReference type="EMBL" id="FPLD01000076">
    <property type="protein sequence ID" value="SGZ05401.1"/>
    <property type="molecule type" value="Genomic_DNA"/>
</dbReference>
<accession>A0A090I8G1</accession>
<dbReference type="Proteomes" id="UP000183794">
    <property type="component" value="Unassembled WGS sequence"/>
</dbReference>
<proteinExistence type="predicted"/>
<dbReference type="AlphaFoldDB" id="A0A090I8G1"/>
<name>A0A090I8G1_9GAMM</name>
<evidence type="ECO:0000313" key="1">
    <source>
        <dbReference type="EMBL" id="SGZ05401.1"/>
    </source>
</evidence>
<dbReference type="RefSeq" id="WP_045108603.1">
    <property type="nucleotide sequence ID" value="NZ_CAWRBC010000179.1"/>
</dbReference>
<dbReference type="STRING" id="80854.MVIS_0107"/>
<reference evidence="1 2" key="1">
    <citation type="submission" date="2016-11" db="EMBL/GenBank/DDBJ databases">
        <authorList>
            <person name="Jaros S."/>
            <person name="Januszkiewicz K."/>
            <person name="Wedrychowicz H."/>
        </authorList>
    </citation>
    <scope>NUCLEOTIDE SEQUENCE [LARGE SCALE GENOMIC DNA]</scope>
    <source>
        <strain evidence="1">NVI 5450</strain>
    </source>
</reference>
<sequence length="179" mass="20115">MFYKLLISLMLCAIISLFFISKPNGQKLLNSTVILQDVVRAFEQVRIDITGLEFGLFSDTNDNPKSVTLYRWQDSQGQWHFTDKENSIPNSNENTQANAITVTANSSISVKKTSHTETAETDNKQQQILATESLSTHPLSNAFNTLEDAKNIQTLMDNHGEQLDNVIKNIVGHHTFDKS</sequence>
<dbReference type="KEGG" id="mvs:MVIS_0107"/>